<feature type="region of interest" description="Disordered" evidence="1">
    <location>
        <begin position="28"/>
        <end position="64"/>
    </location>
</feature>
<feature type="compositionally biased region" description="Gly residues" evidence="1">
    <location>
        <begin position="30"/>
        <end position="39"/>
    </location>
</feature>
<comment type="caution">
    <text evidence="2">The sequence shown here is derived from an EMBL/GenBank/DDBJ whole genome shotgun (WGS) entry which is preliminary data.</text>
</comment>
<keyword evidence="3" id="KW-1185">Reference proteome</keyword>
<organism evidence="2 3">
    <name type="scientific">Micromonospora coerulea</name>
    <dbReference type="NCBI Taxonomy" id="47856"/>
    <lineage>
        <taxon>Bacteria</taxon>
        <taxon>Bacillati</taxon>
        <taxon>Actinomycetota</taxon>
        <taxon>Actinomycetes</taxon>
        <taxon>Micromonosporales</taxon>
        <taxon>Micromonosporaceae</taxon>
        <taxon>Micromonospora</taxon>
    </lineage>
</organism>
<reference evidence="3" key="1">
    <citation type="journal article" date="2019" name="Int. J. Syst. Evol. Microbiol.">
        <title>The Global Catalogue of Microorganisms (GCM) 10K type strain sequencing project: providing services to taxonomists for standard genome sequencing and annotation.</title>
        <authorList>
            <consortium name="The Broad Institute Genomics Platform"/>
            <consortium name="The Broad Institute Genome Sequencing Center for Infectious Disease"/>
            <person name="Wu L."/>
            <person name="Ma J."/>
        </authorList>
    </citation>
    <scope>NUCLEOTIDE SEQUENCE [LARGE SCALE GENOMIC DNA]</scope>
    <source>
        <strain evidence="3">JCM 3175</strain>
    </source>
</reference>
<protein>
    <submittedName>
        <fullName evidence="2">Uncharacterized protein</fullName>
    </submittedName>
</protein>
<sequence>MARQVCAGVSRPTRPTCGFARVASSDHRLFGGGPDGSVGTGACRPGRAVQRRPHEHHRRPRRQLGWWRGASGTGFAFRRGHTSVPPIGYADLPVAARHQLVDC</sequence>
<evidence type="ECO:0000256" key="1">
    <source>
        <dbReference type="SAM" id="MobiDB-lite"/>
    </source>
</evidence>
<proteinExistence type="predicted"/>
<feature type="compositionally biased region" description="Basic residues" evidence="1">
    <location>
        <begin position="49"/>
        <end position="62"/>
    </location>
</feature>
<dbReference type="Proteomes" id="UP001500307">
    <property type="component" value="Unassembled WGS sequence"/>
</dbReference>
<name>A0ABP8SGL3_9ACTN</name>
<accession>A0ABP8SGL3</accession>
<evidence type="ECO:0000313" key="2">
    <source>
        <dbReference type="EMBL" id="GAA4567573.1"/>
    </source>
</evidence>
<dbReference type="EMBL" id="BAABGU010000009">
    <property type="protein sequence ID" value="GAA4567573.1"/>
    <property type="molecule type" value="Genomic_DNA"/>
</dbReference>
<evidence type="ECO:0000313" key="3">
    <source>
        <dbReference type="Proteomes" id="UP001500307"/>
    </source>
</evidence>
<gene>
    <name evidence="2" type="ORF">GCM10023176_20080</name>
</gene>